<dbReference type="Proteomes" id="UP000565723">
    <property type="component" value="Unassembled WGS sequence"/>
</dbReference>
<dbReference type="GO" id="GO:0000287">
    <property type="term" value="F:magnesium ion binding"/>
    <property type="evidence" value="ECO:0007669"/>
    <property type="project" value="TreeGrafter"/>
</dbReference>
<comment type="cofactor">
    <cofactor evidence="1">
        <name>Mg(2+)</name>
        <dbReference type="ChEBI" id="CHEBI:18420"/>
    </cofactor>
</comment>
<dbReference type="PANTHER" id="PTHR43344:SF2">
    <property type="entry name" value="PHOSPHOSERINE PHOSPHATASE"/>
    <property type="match status" value="1"/>
</dbReference>
<gene>
    <name evidence="14" type="primary">serB</name>
    <name evidence="14" type="ORF">HW564_03525</name>
</gene>
<dbReference type="EMBL" id="JABXIY010000009">
    <property type="protein sequence ID" value="NVK95980.1"/>
    <property type="molecule type" value="Genomic_DNA"/>
</dbReference>
<dbReference type="GO" id="GO:0036424">
    <property type="term" value="F:L-phosphoserine phosphatase activity"/>
    <property type="evidence" value="ECO:0007669"/>
    <property type="project" value="InterPro"/>
</dbReference>
<dbReference type="InterPro" id="IPR004469">
    <property type="entry name" value="PSP"/>
</dbReference>
<keyword evidence="6" id="KW-0028">Amino-acid biosynthesis</keyword>
<dbReference type="Pfam" id="PF12710">
    <property type="entry name" value="HAD"/>
    <property type="match status" value="1"/>
</dbReference>
<keyword evidence="7" id="KW-0479">Metal-binding</keyword>
<keyword evidence="8 14" id="KW-0378">Hydrolase</keyword>
<evidence type="ECO:0000256" key="7">
    <source>
        <dbReference type="ARBA" id="ARBA00022723"/>
    </source>
</evidence>
<comment type="catalytic activity">
    <reaction evidence="12">
        <text>O-phospho-L-serine + H2O = L-serine + phosphate</text>
        <dbReference type="Rhea" id="RHEA:21208"/>
        <dbReference type="ChEBI" id="CHEBI:15377"/>
        <dbReference type="ChEBI" id="CHEBI:33384"/>
        <dbReference type="ChEBI" id="CHEBI:43474"/>
        <dbReference type="ChEBI" id="CHEBI:57524"/>
        <dbReference type="EC" id="3.1.3.3"/>
    </reaction>
</comment>
<keyword evidence="9" id="KW-0460">Magnesium</keyword>
<dbReference type="InterPro" id="IPR023214">
    <property type="entry name" value="HAD_sf"/>
</dbReference>
<dbReference type="InterPro" id="IPR050582">
    <property type="entry name" value="HAD-like_SerB"/>
</dbReference>
<dbReference type="RefSeq" id="WP_011048079.1">
    <property type="nucleotide sequence ID" value="NZ_CP076685.1"/>
</dbReference>
<dbReference type="OMA" id="TITEATM"/>
<evidence type="ECO:0000313" key="14">
    <source>
        <dbReference type="EMBL" id="NVK95980.1"/>
    </source>
</evidence>
<organism evidence="14 15">
    <name type="scientific">Ruegeria pomeroyi</name>
    <dbReference type="NCBI Taxonomy" id="89184"/>
    <lineage>
        <taxon>Bacteria</taxon>
        <taxon>Pseudomonadati</taxon>
        <taxon>Pseudomonadota</taxon>
        <taxon>Alphaproteobacteria</taxon>
        <taxon>Rhodobacterales</taxon>
        <taxon>Roseobacteraceae</taxon>
        <taxon>Ruegeria</taxon>
    </lineage>
</organism>
<dbReference type="SUPFAM" id="SSF56784">
    <property type="entry name" value="HAD-like"/>
    <property type="match status" value="1"/>
</dbReference>
<comment type="pathway">
    <text evidence="2">Amino-acid biosynthesis; L-serine biosynthesis; L-serine from 3-phospho-D-glycerate: step 3/3.</text>
</comment>
<name>A0A850LE36_9RHOB</name>
<dbReference type="NCBIfam" id="TIGR01488">
    <property type="entry name" value="HAD-SF-IB"/>
    <property type="match status" value="1"/>
</dbReference>
<evidence type="ECO:0000256" key="2">
    <source>
        <dbReference type="ARBA" id="ARBA00005135"/>
    </source>
</evidence>
<dbReference type="NCBIfam" id="TIGR00338">
    <property type="entry name" value="serB"/>
    <property type="match status" value="1"/>
</dbReference>
<proteinExistence type="inferred from homology"/>
<evidence type="ECO:0000256" key="10">
    <source>
        <dbReference type="ARBA" id="ARBA00023299"/>
    </source>
</evidence>
<dbReference type="EC" id="3.1.3.3" evidence="4"/>
<evidence type="ECO:0000256" key="12">
    <source>
        <dbReference type="ARBA" id="ARBA00048138"/>
    </source>
</evidence>
<keyword evidence="10" id="KW-0718">Serine biosynthesis</keyword>
<dbReference type="PANTHER" id="PTHR43344">
    <property type="entry name" value="PHOSPHOSERINE PHOSPHATASE"/>
    <property type="match status" value="1"/>
</dbReference>
<accession>A0A850LE36</accession>
<evidence type="ECO:0000256" key="13">
    <source>
        <dbReference type="ARBA" id="ARBA00048523"/>
    </source>
</evidence>
<dbReference type="AlphaFoldDB" id="A0A850LE36"/>
<comment type="similarity">
    <text evidence="3">Belongs to the HAD-like hydrolase superfamily. SerB family.</text>
</comment>
<dbReference type="InterPro" id="IPR036412">
    <property type="entry name" value="HAD-like_sf"/>
</dbReference>
<dbReference type="Gene3D" id="3.40.50.1000">
    <property type="entry name" value="HAD superfamily/HAD-like"/>
    <property type="match status" value="1"/>
</dbReference>
<evidence type="ECO:0000256" key="8">
    <source>
        <dbReference type="ARBA" id="ARBA00022801"/>
    </source>
</evidence>
<reference evidence="14 15" key="1">
    <citation type="journal article" date="2020" name="Proc. Natl. Acad. Sci. U.S.A.">
        <title>Ecological drivers of bacterial community assembly in synthetic phycospheres.</title>
        <authorList>
            <person name="Fu H."/>
            <person name="Uchimiya M."/>
            <person name="Gore J."/>
            <person name="Moran M.A."/>
        </authorList>
    </citation>
    <scope>NUCLEOTIDE SEQUENCE [LARGE SCALE GENOMIC DNA]</scope>
    <source>
        <strain evidence="14">HF-Din03</strain>
    </source>
</reference>
<sequence length="297" mass="30994">MTKFLAIPGEKGASATCFADFVNHAGASAGLAHGAMVASSSAHVFDMPPIVSAPVGERARLRAMAARQGMDICFLRGNPVKRKLLVADMEATIILDEMLDLLAEDRGQGAEVAAITARAMAGELDFAQSLAERTRLLAGTPLAQLEGLCQRIRLAPGARALVQTMRAAGARTVLVTGGYGIFAQEVAWLCGFDHVVANNPVIEAGVMTGALTLPICTAETKREVLLAECAALGIGPEMACCIGDGANDMLMLRACGLPVSYRGKPVVQDIVDLDIARGDLTAALFAQGFAADEIEGR</sequence>
<protein>
    <recommendedName>
        <fullName evidence="5">Phosphoserine phosphatase</fullName>
        <ecNumber evidence="4">3.1.3.3</ecNumber>
    </recommendedName>
    <alternativeName>
        <fullName evidence="11">O-phosphoserine phosphohydrolase</fullName>
    </alternativeName>
</protein>
<dbReference type="GO" id="GO:0006564">
    <property type="term" value="P:L-serine biosynthetic process"/>
    <property type="evidence" value="ECO:0007669"/>
    <property type="project" value="UniProtKB-KW"/>
</dbReference>
<evidence type="ECO:0000256" key="5">
    <source>
        <dbReference type="ARBA" id="ARBA00015196"/>
    </source>
</evidence>
<evidence type="ECO:0000256" key="6">
    <source>
        <dbReference type="ARBA" id="ARBA00022605"/>
    </source>
</evidence>
<evidence type="ECO:0000313" key="15">
    <source>
        <dbReference type="Proteomes" id="UP000565723"/>
    </source>
</evidence>
<dbReference type="GO" id="GO:0005737">
    <property type="term" value="C:cytoplasm"/>
    <property type="evidence" value="ECO:0007669"/>
    <property type="project" value="TreeGrafter"/>
</dbReference>
<dbReference type="UniPathway" id="UPA00135">
    <property type="reaction ID" value="UER00198"/>
</dbReference>
<evidence type="ECO:0000256" key="11">
    <source>
        <dbReference type="ARBA" id="ARBA00031693"/>
    </source>
</evidence>
<comment type="caution">
    <text evidence="14">The sequence shown here is derived from an EMBL/GenBank/DDBJ whole genome shotgun (WGS) entry which is preliminary data.</text>
</comment>
<evidence type="ECO:0000256" key="1">
    <source>
        <dbReference type="ARBA" id="ARBA00001946"/>
    </source>
</evidence>
<evidence type="ECO:0000256" key="3">
    <source>
        <dbReference type="ARBA" id="ARBA00009184"/>
    </source>
</evidence>
<comment type="catalytic activity">
    <reaction evidence="13">
        <text>O-phospho-D-serine + H2O = D-serine + phosphate</text>
        <dbReference type="Rhea" id="RHEA:24873"/>
        <dbReference type="ChEBI" id="CHEBI:15377"/>
        <dbReference type="ChEBI" id="CHEBI:35247"/>
        <dbReference type="ChEBI" id="CHEBI:43474"/>
        <dbReference type="ChEBI" id="CHEBI:58680"/>
        <dbReference type="EC" id="3.1.3.3"/>
    </reaction>
</comment>
<evidence type="ECO:0000256" key="9">
    <source>
        <dbReference type="ARBA" id="ARBA00022842"/>
    </source>
</evidence>
<evidence type="ECO:0000256" key="4">
    <source>
        <dbReference type="ARBA" id="ARBA00012640"/>
    </source>
</evidence>